<dbReference type="OrthoDB" id="3629964at2"/>
<accession>A0A066U4K5</accession>
<keyword evidence="3" id="KW-1185">Reference proteome</keyword>
<organism evidence="2 3">
    <name type="scientific">Amycolatopsis rifamycinica</name>
    <dbReference type="NCBI Taxonomy" id="287986"/>
    <lineage>
        <taxon>Bacteria</taxon>
        <taxon>Bacillati</taxon>
        <taxon>Actinomycetota</taxon>
        <taxon>Actinomycetes</taxon>
        <taxon>Pseudonocardiales</taxon>
        <taxon>Pseudonocardiaceae</taxon>
        <taxon>Amycolatopsis</taxon>
    </lineage>
</organism>
<evidence type="ECO:0000313" key="3">
    <source>
        <dbReference type="Proteomes" id="UP000027345"/>
    </source>
</evidence>
<protein>
    <submittedName>
        <fullName evidence="2">Uncharacterized protein</fullName>
    </submittedName>
</protein>
<sequence length="137" mass="14081">MKTAVQAGLLALVAGATVLVTPAQAATIVQRTAICHATDYSGTFTLRYETVGGYHRILGGYTTSGPYIGDATGTVALRISYRTGSTTRTVYSQTSATTGSTTFTTPTTTAVPTMYEGMASATFDNGTVSCTATVPVS</sequence>
<feature type="chain" id="PRO_5001626942" evidence="1">
    <location>
        <begin position="26"/>
        <end position="137"/>
    </location>
</feature>
<comment type="caution">
    <text evidence="2">The sequence shown here is derived from an EMBL/GenBank/DDBJ whole genome shotgun (WGS) entry which is preliminary data.</text>
</comment>
<dbReference type="Proteomes" id="UP000027345">
    <property type="component" value="Unassembled WGS sequence"/>
</dbReference>
<dbReference type="EMBL" id="JMQI01000021">
    <property type="protein sequence ID" value="KDN22391.1"/>
    <property type="molecule type" value="Genomic_DNA"/>
</dbReference>
<evidence type="ECO:0000256" key="1">
    <source>
        <dbReference type="SAM" id="SignalP"/>
    </source>
</evidence>
<gene>
    <name evidence="2" type="ORF">DV20_10810</name>
</gene>
<evidence type="ECO:0000313" key="2">
    <source>
        <dbReference type="EMBL" id="KDN22391.1"/>
    </source>
</evidence>
<keyword evidence="1" id="KW-0732">Signal</keyword>
<dbReference type="AlphaFoldDB" id="A0A066U4K5"/>
<name>A0A066U4K5_9PSEU</name>
<feature type="signal peptide" evidence="1">
    <location>
        <begin position="1"/>
        <end position="25"/>
    </location>
</feature>
<reference evidence="2 3" key="1">
    <citation type="submission" date="2014-05" db="EMBL/GenBank/DDBJ databases">
        <title>Draft genome sequence of Amycolatopsis rifamycinica DSM 46095.</title>
        <authorList>
            <person name="Lal R."/>
            <person name="Saxena A."/>
            <person name="Kumari R."/>
            <person name="Mukherjee U."/>
            <person name="Singh P."/>
            <person name="Sangwan N."/>
            <person name="Mahato N.K."/>
        </authorList>
    </citation>
    <scope>NUCLEOTIDE SEQUENCE [LARGE SCALE GENOMIC DNA]</scope>
    <source>
        <strain evidence="2 3">DSM 46095</strain>
    </source>
</reference>
<dbReference type="RefSeq" id="WP_043778891.1">
    <property type="nucleotide sequence ID" value="NZ_JMQI01000021.1"/>
</dbReference>
<proteinExistence type="predicted"/>